<feature type="transmembrane region" description="Helical" evidence="10">
    <location>
        <begin position="153"/>
        <end position="171"/>
    </location>
</feature>
<dbReference type="GO" id="GO:0050380">
    <property type="term" value="F:undecaprenyl-diphosphatase activity"/>
    <property type="evidence" value="ECO:0007669"/>
    <property type="project" value="UniProtKB-EC"/>
</dbReference>
<comment type="catalytic activity">
    <reaction evidence="9">
        <text>di-trans,octa-cis-undecaprenyl diphosphate + H2O = di-trans,octa-cis-undecaprenyl phosphate + phosphate + H(+)</text>
        <dbReference type="Rhea" id="RHEA:28094"/>
        <dbReference type="ChEBI" id="CHEBI:15377"/>
        <dbReference type="ChEBI" id="CHEBI:15378"/>
        <dbReference type="ChEBI" id="CHEBI:43474"/>
        <dbReference type="ChEBI" id="CHEBI:58405"/>
        <dbReference type="ChEBI" id="CHEBI:60392"/>
        <dbReference type="EC" id="3.6.1.27"/>
    </reaction>
</comment>
<dbReference type="OrthoDB" id="9780507at2"/>
<evidence type="ECO:0000313" key="15">
    <source>
        <dbReference type="Proteomes" id="UP000441399"/>
    </source>
</evidence>
<dbReference type="InterPro" id="IPR036938">
    <property type="entry name" value="PAP2/HPO_sf"/>
</dbReference>
<dbReference type="SUPFAM" id="SSF48317">
    <property type="entry name" value="Acid phosphatase/Vanadium-dependent haloperoxidase"/>
    <property type="match status" value="1"/>
</dbReference>
<dbReference type="PANTHER" id="PTHR14969:SF62">
    <property type="entry name" value="DECAPRENYLPHOSPHORYL-5-PHOSPHORIBOSE PHOSPHATASE RV3807C-RELATED"/>
    <property type="match status" value="1"/>
</dbReference>
<sequence>MMASISEIDRTTYLWFNQFQQQKWLMKITRGVSFTGDGYFYPLIAGFIYLINKELGLIFLFTGLLAFLFEIPSFIGLKHLFKRNRPFVQLHNAKKLVQPSDKFSLPSGHAAAAFVVATLIAYMFPYWAGLAYLWATLIGLSRVLLGVHYPGDIIAGAALGVMCTFVSILALA</sequence>
<proteinExistence type="predicted"/>
<evidence type="ECO:0000256" key="2">
    <source>
        <dbReference type="ARBA" id="ARBA00012374"/>
    </source>
</evidence>
<feature type="transmembrane region" description="Helical" evidence="10">
    <location>
        <begin position="57"/>
        <end position="77"/>
    </location>
</feature>
<dbReference type="SMART" id="SM00014">
    <property type="entry name" value="acidPPc"/>
    <property type="match status" value="1"/>
</dbReference>
<feature type="transmembrane region" description="Helical" evidence="10">
    <location>
        <begin position="110"/>
        <end position="133"/>
    </location>
</feature>
<evidence type="ECO:0000256" key="8">
    <source>
        <dbReference type="ARBA" id="ARBA00032707"/>
    </source>
</evidence>
<organism evidence="13 15">
    <name type="scientific">BD1-7 clade bacterium</name>
    <dbReference type="NCBI Taxonomy" id="2029982"/>
    <lineage>
        <taxon>Bacteria</taxon>
        <taxon>Pseudomonadati</taxon>
        <taxon>Pseudomonadota</taxon>
        <taxon>Gammaproteobacteria</taxon>
        <taxon>Cellvibrionales</taxon>
        <taxon>Spongiibacteraceae</taxon>
        <taxon>BD1-7 clade</taxon>
    </lineage>
</organism>
<dbReference type="GO" id="GO:0005886">
    <property type="term" value="C:plasma membrane"/>
    <property type="evidence" value="ECO:0007669"/>
    <property type="project" value="UniProtKB-SubCell"/>
</dbReference>
<comment type="subcellular location">
    <subcellularLocation>
        <location evidence="1">Cell membrane</location>
        <topology evidence="1">Multi-pass membrane protein</topology>
    </subcellularLocation>
</comment>
<evidence type="ECO:0000259" key="11">
    <source>
        <dbReference type="SMART" id="SM00014"/>
    </source>
</evidence>
<keyword evidence="6 10" id="KW-1133">Transmembrane helix</keyword>
<dbReference type="EC" id="3.6.1.27" evidence="2"/>
<evidence type="ECO:0000256" key="9">
    <source>
        <dbReference type="ARBA" id="ARBA00047594"/>
    </source>
</evidence>
<gene>
    <name evidence="13" type="primary">ybjG</name>
    <name evidence="12" type="synonym">ybjG_2</name>
    <name evidence="12" type="ORF">DPBNPPHM_03244</name>
    <name evidence="13" type="ORF">OPDIPICF_01287</name>
</gene>
<keyword evidence="4 10" id="KW-0812">Transmembrane</keyword>
<dbReference type="Proteomes" id="UP000441399">
    <property type="component" value="Unassembled WGS sequence"/>
</dbReference>
<name>A0A5S9PTD6_9GAMM</name>
<feature type="transmembrane region" description="Helical" evidence="10">
    <location>
        <begin position="31"/>
        <end position="51"/>
    </location>
</feature>
<dbReference type="EMBL" id="CACSII010000003">
    <property type="protein sequence ID" value="CAA0094862.1"/>
    <property type="molecule type" value="Genomic_DNA"/>
</dbReference>
<evidence type="ECO:0000313" key="12">
    <source>
        <dbReference type="EMBL" id="CAA0094862.1"/>
    </source>
</evidence>
<evidence type="ECO:0000256" key="1">
    <source>
        <dbReference type="ARBA" id="ARBA00004651"/>
    </source>
</evidence>
<evidence type="ECO:0000256" key="10">
    <source>
        <dbReference type="SAM" id="Phobius"/>
    </source>
</evidence>
<dbReference type="Gene3D" id="1.20.144.10">
    <property type="entry name" value="Phosphatidic acid phosphatase type 2/haloperoxidase"/>
    <property type="match status" value="1"/>
</dbReference>
<evidence type="ECO:0000256" key="6">
    <source>
        <dbReference type="ARBA" id="ARBA00022989"/>
    </source>
</evidence>
<reference evidence="14 15" key="1">
    <citation type="submission" date="2019-11" db="EMBL/GenBank/DDBJ databases">
        <authorList>
            <person name="Holert J."/>
        </authorList>
    </citation>
    <scope>NUCLEOTIDE SEQUENCE [LARGE SCALE GENOMIC DNA]</scope>
    <source>
        <strain evidence="12">BC5_2</strain>
        <strain evidence="13">SB11_3</strain>
    </source>
</reference>
<dbReference type="InterPro" id="IPR000326">
    <property type="entry name" value="PAP2/HPO"/>
</dbReference>
<dbReference type="EMBL" id="CACSIO010000012">
    <property type="protein sequence ID" value="CAA0107978.1"/>
    <property type="molecule type" value="Genomic_DNA"/>
</dbReference>
<evidence type="ECO:0000256" key="5">
    <source>
        <dbReference type="ARBA" id="ARBA00022801"/>
    </source>
</evidence>
<evidence type="ECO:0000256" key="3">
    <source>
        <dbReference type="ARBA" id="ARBA00022475"/>
    </source>
</evidence>
<evidence type="ECO:0000256" key="7">
    <source>
        <dbReference type="ARBA" id="ARBA00023136"/>
    </source>
</evidence>
<keyword evidence="7 10" id="KW-0472">Membrane</keyword>
<evidence type="ECO:0000256" key="4">
    <source>
        <dbReference type="ARBA" id="ARBA00022692"/>
    </source>
</evidence>
<evidence type="ECO:0000313" key="14">
    <source>
        <dbReference type="Proteomes" id="UP000434580"/>
    </source>
</evidence>
<dbReference type="Pfam" id="PF01569">
    <property type="entry name" value="PAP2"/>
    <property type="match status" value="1"/>
</dbReference>
<keyword evidence="15" id="KW-1185">Reference proteome</keyword>
<keyword evidence="3" id="KW-1003">Cell membrane</keyword>
<dbReference type="Proteomes" id="UP000434580">
    <property type="component" value="Unassembled WGS sequence"/>
</dbReference>
<protein>
    <recommendedName>
        <fullName evidence="2">undecaprenyl-diphosphate phosphatase</fullName>
        <ecNumber evidence="2">3.6.1.27</ecNumber>
    </recommendedName>
    <alternativeName>
        <fullName evidence="8">Undecaprenyl pyrophosphate phosphatase</fullName>
    </alternativeName>
</protein>
<dbReference type="PANTHER" id="PTHR14969">
    <property type="entry name" value="SPHINGOSINE-1-PHOSPHATE PHOSPHOHYDROLASE"/>
    <property type="match status" value="1"/>
</dbReference>
<keyword evidence="5 13" id="KW-0378">Hydrolase</keyword>
<evidence type="ECO:0000313" key="13">
    <source>
        <dbReference type="EMBL" id="CAA0107978.1"/>
    </source>
</evidence>
<dbReference type="AlphaFoldDB" id="A0A5S9PTD6"/>
<accession>A0A5S9PTD6</accession>
<feature type="domain" description="Phosphatidic acid phosphatase type 2/haloperoxidase" evidence="11">
    <location>
        <begin position="62"/>
        <end position="168"/>
    </location>
</feature>